<keyword evidence="1 5" id="KW-0489">Methyltransferase</keyword>
<proteinExistence type="predicted"/>
<accession>A0A1M4XSC2</accession>
<gene>
    <name evidence="5" type="ORF">SAMN02745218_01152</name>
</gene>
<dbReference type="OrthoDB" id="9800801at2"/>
<evidence type="ECO:0000259" key="4">
    <source>
        <dbReference type="Pfam" id="PF01555"/>
    </source>
</evidence>
<keyword evidence="3" id="KW-0680">Restriction system</keyword>
<dbReference type="Gene3D" id="3.40.50.150">
    <property type="entry name" value="Vaccinia Virus protein VP39"/>
    <property type="match status" value="1"/>
</dbReference>
<sequence length="863" mass="103148">MLKEQKFFNALRDVFVGAKVEGESGFVNLMHIKSQYYEKSVFPCLKEDIDRALKPFPEFREEFFDRLYTFFRRYFSESGSIYFRYTPLHERVYEQVYTDDRDVVLFWKTHMLYYVKTDRLFRNMEVELDGFRFFFDVSTLEHKKATEKRDLVYEFKERREDGTLVFTVAYSQNGRITKLDDIRRAIKDALGLRSYTDAVPSEDTLERAFCLFERQSEVDYFINKDARKFLREQFNLWLYQYIFEPELRKDAEEITERKSTIWTETRIRQLQVLKKIAYKIIDFIAQFEDELVKIWNKPKFVLDSHYVITLDRIAVRESGEALLEKILAHPGMEQQVQEWRDLGMVGEDFTPEHVWETDQTGRRLHLRYRYLPLDTRYFPDLELAILGLFDHLDVELDGWLIHSENYQALNTLLPRFQGRVKCIYVDPPFNLDENADYEYVVNYKDAVWLTLLENRFSLARQFITQDGSLFCRVGHDGNMLVRLLLNQVFGPENYRNEIIVRRAEEAKGELVKQFKNMKSMMVNYDNLYWYSVDPETRFPHITKPAEKKGQWHSFWKAEDRPNLRYELLGVSLDRGQWMWSKERALKAVENYQRYLKERLSGETIEQYWNRTGRKLEFVRRFRSTIQYWIPPRDSVVADNNWLDIRGYSNKWGFKTENSEALLYRILSNLTSAGDLVMDFFLGSGTTTAVSHKLRRKWIGVEVGDHFHNVILRRMKTVAAGDQSGISQEVNWQGGGFFKYFRLEQYEETLRRAHYEDVEPLFIQADPYSQYVFMRDKKMLDNAETNEKVVEIDTEKDEIRVDPGKLYDDIDLAETLSCVIGKWIRRIHPDPDNPTKPGEVEFEDGERVNLKNPPWKLIKPLIWW</sequence>
<evidence type="ECO:0000256" key="1">
    <source>
        <dbReference type="ARBA" id="ARBA00022603"/>
    </source>
</evidence>
<dbReference type="SUPFAM" id="SSF53335">
    <property type="entry name" value="S-adenosyl-L-methionine-dependent methyltransferases"/>
    <property type="match status" value="1"/>
</dbReference>
<evidence type="ECO:0000313" key="5">
    <source>
        <dbReference type="EMBL" id="SHE96399.1"/>
    </source>
</evidence>
<dbReference type="InterPro" id="IPR029063">
    <property type="entry name" value="SAM-dependent_MTases_sf"/>
</dbReference>
<evidence type="ECO:0000256" key="2">
    <source>
        <dbReference type="ARBA" id="ARBA00022679"/>
    </source>
</evidence>
<dbReference type="GO" id="GO:0008170">
    <property type="term" value="F:N-methyltransferase activity"/>
    <property type="evidence" value="ECO:0007669"/>
    <property type="project" value="InterPro"/>
</dbReference>
<dbReference type="Proteomes" id="UP000184196">
    <property type="component" value="Unassembled WGS sequence"/>
</dbReference>
<dbReference type="EMBL" id="FQUW01000012">
    <property type="protein sequence ID" value="SHE96399.1"/>
    <property type="molecule type" value="Genomic_DNA"/>
</dbReference>
<dbReference type="AlphaFoldDB" id="A0A1M4XSC2"/>
<organism evidence="5 6">
    <name type="scientific">Desulfofundulus australicus DSM 11792</name>
    <dbReference type="NCBI Taxonomy" id="1121425"/>
    <lineage>
        <taxon>Bacteria</taxon>
        <taxon>Bacillati</taxon>
        <taxon>Bacillota</taxon>
        <taxon>Clostridia</taxon>
        <taxon>Eubacteriales</taxon>
        <taxon>Peptococcaceae</taxon>
        <taxon>Desulfofundulus</taxon>
    </lineage>
</organism>
<keyword evidence="2" id="KW-0808">Transferase</keyword>
<keyword evidence="6" id="KW-1185">Reference proteome</keyword>
<evidence type="ECO:0000313" key="6">
    <source>
        <dbReference type="Proteomes" id="UP000184196"/>
    </source>
</evidence>
<name>A0A1M4XSC2_9FIRM</name>
<dbReference type="InterPro" id="IPR002941">
    <property type="entry name" value="DNA_methylase_N4/N6"/>
</dbReference>
<dbReference type="Pfam" id="PF01555">
    <property type="entry name" value="N6_N4_Mtase"/>
    <property type="match status" value="1"/>
</dbReference>
<dbReference type="GO" id="GO:0032259">
    <property type="term" value="P:methylation"/>
    <property type="evidence" value="ECO:0007669"/>
    <property type="project" value="UniProtKB-KW"/>
</dbReference>
<dbReference type="GO" id="GO:0003677">
    <property type="term" value="F:DNA binding"/>
    <property type="evidence" value="ECO:0007669"/>
    <property type="project" value="InterPro"/>
</dbReference>
<dbReference type="PRINTS" id="PR00508">
    <property type="entry name" value="S21N4MTFRASE"/>
</dbReference>
<dbReference type="RefSeq" id="WP_073163985.1">
    <property type="nucleotide sequence ID" value="NZ_FQUW01000012.1"/>
</dbReference>
<protein>
    <submittedName>
        <fullName evidence="5">Adenine specific DNA methylase Mod</fullName>
    </submittedName>
</protein>
<dbReference type="InterPro" id="IPR001091">
    <property type="entry name" value="RM_Methyltransferase"/>
</dbReference>
<dbReference type="GO" id="GO:0009307">
    <property type="term" value="P:DNA restriction-modification system"/>
    <property type="evidence" value="ECO:0007669"/>
    <property type="project" value="UniProtKB-KW"/>
</dbReference>
<evidence type="ECO:0000256" key="3">
    <source>
        <dbReference type="ARBA" id="ARBA00022747"/>
    </source>
</evidence>
<feature type="domain" description="DNA methylase N-4/N-6" evidence="4">
    <location>
        <begin position="420"/>
        <end position="710"/>
    </location>
</feature>
<reference evidence="6" key="1">
    <citation type="submission" date="2016-11" db="EMBL/GenBank/DDBJ databases">
        <authorList>
            <person name="Varghese N."/>
            <person name="Submissions S."/>
        </authorList>
    </citation>
    <scope>NUCLEOTIDE SEQUENCE [LARGE SCALE GENOMIC DNA]</scope>
    <source>
        <strain evidence="6">DSM 11792</strain>
    </source>
</reference>